<dbReference type="SUPFAM" id="SSF56399">
    <property type="entry name" value="ADP-ribosylation"/>
    <property type="match status" value="1"/>
</dbReference>
<dbReference type="AlphaFoldDB" id="A0A7S2ALM1"/>
<dbReference type="GO" id="GO:0005634">
    <property type="term" value="C:nucleus"/>
    <property type="evidence" value="ECO:0007669"/>
    <property type="project" value="TreeGrafter"/>
</dbReference>
<accession>A0A7S2ALM1</accession>
<keyword evidence="1" id="KW-0520">NAD</keyword>
<gene>
    <name evidence="3" type="ORF">DSPE1174_LOCUS1220</name>
</gene>
<dbReference type="EC" id="2.4.2.-" evidence="1"/>
<dbReference type="PROSITE" id="PS51059">
    <property type="entry name" value="PARP_CATALYTIC"/>
    <property type="match status" value="1"/>
</dbReference>
<dbReference type="InterPro" id="IPR012317">
    <property type="entry name" value="Poly(ADP-ribose)pol_cat_dom"/>
</dbReference>
<protein>
    <recommendedName>
        <fullName evidence="1">Poly [ADP-ribose] polymerase</fullName>
        <shortName evidence="1">PARP</shortName>
        <ecNumber evidence="1">2.4.2.-</ecNumber>
    </recommendedName>
</protein>
<feature type="domain" description="PARP catalytic" evidence="2">
    <location>
        <begin position="117"/>
        <end position="348"/>
    </location>
</feature>
<dbReference type="Pfam" id="PF00644">
    <property type="entry name" value="PARP"/>
    <property type="match status" value="1"/>
</dbReference>
<dbReference type="PANTHER" id="PTHR45740:SF2">
    <property type="entry name" value="POLY [ADP-RIBOSE] POLYMERASE"/>
    <property type="match status" value="1"/>
</dbReference>
<proteinExistence type="predicted"/>
<evidence type="ECO:0000256" key="1">
    <source>
        <dbReference type="RuleBase" id="RU362114"/>
    </source>
</evidence>
<dbReference type="GO" id="GO:1990404">
    <property type="term" value="F:NAD+-protein mono-ADP-ribosyltransferase activity"/>
    <property type="evidence" value="ECO:0007669"/>
    <property type="project" value="TreeGrafter"/>
</dbReference>
<dbReference type="EMBL" id="HBGS01002360">
    <property type="protein sequence ID" value="CAD9371462.1"/>
    <property type="molecule type" value="Transcribed_RNA"/>
</dbReference>
<keyword evidence="1" id="KW-0328">Glycosyltransferase</keyword>
<organism evidence="3">
    <name type="scientific">Octactis speculum</name>
    <dbReference type="NCBI Taxonomy" id="3111310"/>
    <lineage>
        <taxon>Eukaryota</taxon>
        <taxon>Sar</taxon>
        <taxon>Stramenopiles</taxon>
        <taxon>Ochrophyta</taxon>
        <taxon>Dictyochophyceae</taxon>
        <taxon>Dictyochales</taxon>
        <taxon>Dictyochaceae</taxon>
        <taxon>Octactis</taxon>
    </lineage>
</organism>
<dbReference type="Gene3D" id="3.90.228.10">
    <property type="match status" value="1"/>
</dbReference>
<dbReference type="GO" id="GO:0003950">
    <property type="term" value="F:NAD+ poly-ADP-ribosyltransferase activity"/>
    <property type="evidence" value="ECO:0007669"/>
    <property type="project" value="UniProtKB-UniRule"/>
</dbReference>
<dbReference type="InterPro" id="IPR051712">
    <property type="entry name" value="ARTD-AVP"/>
</dbReference>
<dbReference type="PANTHER" id="PTHR45740">
    <property type="entry name" value="POLY [ADP-RIBOSE] POLYMERASE"/>
    <property type="match status" value="1"/>
</dbReference>
<keyword evidence="1" id="KW-0808">Transferase</keyword>
<evidence type="ECO:0000259" key="2">
    <source>
        <dbReference type="PROSITE" id="PS51059"/>
    </source>
</evidence>
<name>A0A7S2ALM1_9STRA</name>
<evidence type="ECO:0000313" key="3">
    <source>
        <dbReference type="EMBL" id="CAD9371462.1"/>
    </source>
</evidence>
<reference evidence="3" key="1">
    <citation type="submission" date="2021-01" db="EMBL/GenBank/DDBJ databases">
        <authorList>
            <person name="Corre E."/>
            <person name="Pelletier E."/>
            <person name="Niang G."/>
            <person name="Scheremetjew M."/>
            <person name="Finn R."/>
            <person name="Kale V."/>
            <person name="Holt S."/>
            <person name="Cochrane G."/>
            <person name="Meng A."/>
            <person name="Brown T."/>
            <person name="Cohen L."/>
        </authorList>
    </citation>
    <scope>NUCLEOTIDE SEQUENCE</scope>
    <source>
        <strain evidence="3">CCMP1381</strain>
    </source>
</reference>
<sequence length="348" mass="39883">MLGVLVEDAPNCVLLATSSFLSGSSQDKKAQMNKLLMAVVKNIMDKGKHAMDIITEDNRVLKRKIEELTAASQAPFKLPYYWDGDHASSNRPLLRDAYLPEGHNQHLAENMLNDCINPKCNENMRNGDPLRSICAQHLNYDRGLQMTCPFRIIKMERLENSEAFQRFQMHEAIVTRAMEKLPQRELDQVMSQRQSSSSGWLQKLEMKNDLKQMANTRYLLHGTKQEHLSDIIKKGLRAGFARDTSACIYGKGIYFADTSCKANQYTDNNNTSEKLILICRVVLGRSKLLPGCDREMRNAPEGYHSCHVNELTLNNANIPQVHNEYIVYNDIECYPEFLLRCKIDWHDP</sequence>